<gene>
    <name evidence="2" type="ORF">FZEAL_5205</name>
</gene>
<evidence type="ECO:0000313" key="3">
    <source>
        <dbReference type="Proteomes" id="UP000635477"/>
    </source>
</evidence>
<feature type="non-terminal residue" evidence="2">
    <location>
        <position position="171"/>
    </location>
</feature>
<sequence>MTRPSYQCTLRDDGTLPPSSQCVTQSCNLVQDNIPRSARDFFSAAFSSASASASASASDSNPDPMAAAPPDKHVLSLLGGISPRLAVQELEVLPSARLQRLYNVKVTEGPSLLLALPPPSVLRLLRSEKSSIGSEAAVLRWLSSVAREKKICSSPKEVTGKDSSSSDLLTG</sequence>
<keyword evidence="3" id="KW-1185">Reference proteome</keyword>
<reference evidence="2" key="2">
    <citation type="submission" date="2020-05" db="EMBL/GenBank/DDBJ databases">
        <authorList>
            <person name="Kim H.-S."/>
            <person name="Proctor R.H."/>
            <person name="Brown D.W."/>
        </authorList>
    </citation>
    <scope>NUCLEOTIDE SEQUENCE</scope>
    <source>
        <strain evidence="2">NRRL 22465</strain>
    </source>
</reference>
<dbReference type="AlphaFoldDB" id="A0A8H4UK69"/>
<feature type="region of interest" description="Disordered" evidence="1">
    <location>
        <begin position="152"/>
        <end position="171"/>
    </location>
</feature>
<reference evidence="2" key="1">
    <citation type="journal article" date="2020" name="BMC Genomics">
        <title>Correction to: Identification and distribution of gene clusters required for synthesis of sphingolipid metabolism inhibitors in diverse species of the filamentous fungus Fusarium.</title>
        <authorList>
            <person name="Kim H.S."/>
            <person name="Lohmar J.M."/>
            <person name="Busman M."/>
            <person name="Brown D.W."/>
            <person name="Naumann T.A."/>
            <person name="Divon H.H."/>
            <person name="Lysoe E."/>
            <person name="Uhlig S."/>
            <person name="Proctor R.H."/>
        </authorList>
    </citation>
    <scope>NUCLEOTIDE SEQUENCE</scope>
    <source>
        <strain evidence="2">NRRL 22465</strain>
    </source>
</reference>
<comment type="caution">
    <text evidence="2">The sequence shown here is derived from an EMBL/GenBank/DDBJ whole genome shotgun (WGS) entry which is preliminary data.</text>
</comment>
<organism evidence="2 3">
    <name type="scientific">Fusarium zealandicum</name>
    <dbReference type="NCBI Taxonomy" id="1053134"/>
    <lineage>
        <taxon>Eukaryota</taxon>
        <taxon>Fungi</taxon>
        <taxon>Dikarya</taxon>
        <taxon>Ascomycota</taxon>
        <taxon>Pezizomycotina</taxon>
        <taxon>Sordariomycetes</taxon>
        <taxon>Hypocreomycetidae</taxon>
        <taxon>Hypocreales</taxon>
        <taxon>Nectriaceae</taxon>
        <taxon>Fusarium</taxon>
        <taxon>Fusarium staphyleae species complex</taxon>
    </lineage>
</organism>
<protein>
    <submittedName>
        <fullName evidence="2">Uncharacterized protein</fullName>
    </submittedName>
</protein>
<evidence type="ECO:0000313" key="2">
    <source>
        <dbReference type="EMBL" id="KAF4978414.1"/>
    </source>
</evidence>
<proteinExistence type="predicted"/>
<dbReference type="EMBL" id="JABEYC010000371">
    <property type="protein sequence ID" value="KAF4978414.1"/>
    <property type="molecule type" value="Genomic_DNA"/>
</dbReference>
<dbReference type="PROSITE" id="PS51257">
    <property type="entry name" value="PROKAR_LIPOPROTEIN"/>
    <property type="match status" value="1"/>
</dbReference>
<dbReference type="Proteomes" id="UP000635477">
    <property type="component" value="Unassembled WGS sequence"/>
</dbReference>
<name>A0A8H4UK69_9HYPO</name>
<evidence type="ECO:0000256" key="1">
    <source>
        <dbReference type="SAM" id="MobiDB-lite"/>
    </source>
</evidence>
<feature type="compositionally biased region" description="Polar residues" evidence="1">
    <location>
        <begin position="161"/>
        <end position="171"/>
    </location>
</feature>
<feature type="region of interest" description="Disordered" evidence="1">
    <location>
        <begin position="1"/>
        <end position="20"/>
    </location>
</feature>
<accession>A0A8H4UK69</accession>